<evidence type="ECO:0000313" key="2">
    <source>
        <dbReference type="EMBL" id="KAF1949813.1"/>
    </source>
</evidence>
<keyword evidence="1" id="KW-0732">Signal</keyword>
<dbReference type="EMBL" id="ML977031">
    <property type="protein sequence ID" value="KAF1949813.1"/>
    <property type="molecule type" value="Genomic_DNA"/>
</dbReference>
<sequence>MSSSQSTYWRMRFAILLLTFPVLSLQISIPATECKKNDASGSMQITRDCVDPTYNLPLIDAETDEDRPIPHRRISGHFNGTKIDFNIYMPEKAKWGGRFFQLAYPLQNATADDETIAFAANSSAYAIQATGALGYRADAALAKFSRQVAQRYYKPDPSLRIYGYLYGGSGGSFTTIGAMENTFDVWDGAVALILATPISNPNNWCIRALGGLALEPNKAEIIDSVSPGGSGDPFALLSESDRVVLEEITALGLQLKVWEDFEGVGQNRSNPSGTGLADVLRKLAVPQIRRADPTYADDFWGQPGYLGTEQSPLGETFRNALVAFNATVQQVKKNSAKIPIEITLEDTPSPTRTEGLEFTVLSEQGEVGRFTGILDLDTNKVLIQQDSNITVLASLAEGTRIQIDNRWNLAVRSYHRHQLPMDRSFYAYDYLRHSNGEPRYPQREVLYAPIIAQSASGGGTHTGSITGKVIVMDNMLDYDAFPWHADWYKSKVQRTLGNRFNDNFRLHFSDNADHSMYTLPQAQTRRLIDFLGIYQQHLRDLSAWVEENIAPPDGTNYSVNHGQVILPGTAASRRGIQPVVDLIIGEESHVEVSVGQLATFTVHAEVPPGAGSIVSLEWDYKGVGDYIKKEIDQVGPAIEVKLTHTYDAAGVYFPSVRVASQRTGDPGTPFARVLNLGRARVTVV</sequence>
<organism evidence="2 3">
    <name type="scientific">Byssothecium circinans</name>
    <dbReference type="NCBI Taxonomy" id="147558"/>
    <lineage>
        <taxon>Eukaryota</taxon>
        <taxon>Fungi</taxon>
        <taxon>Dikarya</taxon>
        <taxon>Ascomycota</taxon>
        <taxon>Pezizomycotina</taxon>
        <taxon>Dothideomycetes</taxon>
        <taxon>Pleosporomycetidae</taxon>
        <taxon>Pleosporales</taxon>
        <taxon>Massarineae</taxon>
        <taxon>Massarinaceae</taxon>
        <taxon>Byssothecium</taxon>
    </lineage>
</organism>
<keyword evidence="3" id="KW-1185">Reference proteome</keyword>
<dbReference type="AlphaFoldDB" id="A0A6A5TAS1"/>
<feature type="signal peptide" evidence="1">
    <location>
        <begin position="1"/>
        <end position="24"/>
    </location>
</feature>
<dbReference type="Proteomes" id="UP000800035">
    <property type="component" value="Unassembled WGS sequence"/>
</dbReference>
<dbReference type="Gene3D" id="2.60.40.10">
    <property type="entry name" value="Immunoglobulins"/>
    <property type="match status" value="1"/>
</dbReference>
<evidence type="ECO:0000313" key="3">
    <source>
        <dbReference type="Proteomes" id="UP000800035"/>
    </source>
</evidence>
<dbReference type="InterPro" id="IPR013783">
    <property type="entry name" value="Ig-like_fold"/>
</dbReference>
<dbReference type="OrthoDB" id="2580675at2759"/>
<gene>
    <name evidence="2" type="ORF">CC80DRAFT_554890</name>
</gene>
<evidence type="ECO:0000256" key="1">
    <source>
        <dbReference type="SAM" id="SignalP"/>
    </source>
</evidence>
<proteinExistence type="predicted"/>
<name>A0A6A5TAS1_9PLEO</name>
<protein>
    <recommendedName>
        <fullName evidence="4">PKD domain-containing protein</fullName>
    </recommendedName>
</protein>
<evidence type="ECO:0008006" key="4">
    <source>
        <dbReference type="Google" id="ProtNLM"/>
    </source>
</evidence>
<reference evidence="2" key="1">
    <citation type="journal article" date="2020" name="Stud. Mycol.">
        <title>101 Dothideomycetes genomes: a test case for predicting lifestyles and emergence of pathogens.</title>
        <authorList>
            <person name="Haridas S."/>
            <person name="Albert R."/>
            <person name="Binder M."/>
            <person name="Bloem J."/>
            <person name="Labutti K."/>
            <person name="Salamov A."/>
            <person name="Andreopoulos B."/>
            <person name="Baker S."/>
            <person name="Barry K."/>
            <person name="Bills G."/>
            <person name="Bluhm B."/>
            <person name="Cannon C."/>
            <person name="Castanera R."/>
            <person name="Culley D."/>
            <person name="Daum C."/>
            <person name="Ezra D."/>
            <person name="Gonzalez J."/>
            <person name="Henrissat B."/>
            <person name="Kuo A."/>
            <person name="Liang C."/>
            <person name="Lipzen A."/>
            <person name="Lutzoni F."/>
            <person name="Magnuson J."/>
            <person name="Mondo S."/>
            <person name="Nolan M."/>
            <person name="Ohm R."/>
            <person name="Pangilinan J."/>
            <person name="Park H.-J."/>
            <person name="Ramirez L."/>
            <person name="Alfaro M."/>
            <person name="Sun H."/>
            <person name="Tritt A."/>
            <person name="Yoshinaga Y."/>
            <person name="Zwiers L.-H."/>
            <person name="Turgeon B."/>
            <person name="Goodwin S."/>
            <person name="Spatafora J."/>
            <person name="Crous P."/>
            <person name="Grigoriev I."/>
        </authorList>
    </citation>
    <scope>NUCLEOTIDE SEQUENCE</scope>
    <source>
        <strain evidence="2">CBS 675.92</strain>
    </source>
</reference>
<feature type="chain" id="PRO_5025549041" description="PKD domain-containing protein" evidence="1">
    <location>
        <begin position="25"/>
        <end position="684"/>
    </location>
</feature>
<accession>A0A6A5TAS1</accession>